<reference evidence="3 4" key="1">
    <citation type="submission" date="2022-06" db="EMBL/GenBank/DDBJ databases">
        <title>Actinoplanes abujensis sp. nov., isolated from Nigerian arid soil.</title>
        <authorList>
            <person name="Ding P."/>
        </authorList>
    </citation>
    <scope>NUCLEOTIDE SEQUENCE [LARGE SCALE GENOMIC DNA]</scope>
    <source>
        <strain evidence="4">TRM88002</strain>
    </source>
</reference>
<keyword evidence="2" id="KW-0812">Transmembrane</keyword>
<dbReference type="Proteomes" id="UP001523216">
    <property type="component" value="Unassembled WGS sequence"/>
</dbReference>
<sequence length="118" mass="12411">MDITVAVNNFGDTRSGGLAGPMGLFVIVLMSIATVLLIRNMNKRLRRLPDSFPDVKQTQREAEIARLNADLERSGAGEAASDVEADRSSAAGAATDNEVTGFTTQGDGGSADGDNRRV</sequence>
<evidence type="ECO:0000313" key="4">
    <source>
        <dbReference type="Proteomes" id="UP001523216"/>
    </source>
</evidence>
<comment type="caution">
    <text evidence="3">The sequence shown here is derived from an EMBL/GenBank/DDBJ whole genome shotgun (WGS) entry which is preliminary data.</text>
</comment>
<feature type="region of interest" description="Disordered" evidence="1">
    <location>
        <begin position="68"/>
        <end position="118"/>
    </location>
</feature>
<feature type="transmembrane region" description="Helical" evidence="2">
    <location>
        <begin position="18"/>
        <end position="38"/>
    </location>
</feature>
<dbReference type="EMBL" id="JAMQOL010000027">
    <property type="protein sequence ID" value="MCM4079985.1"/>
    <property type="molecule type" value="Genomic_DNA"/>
</dbReference>
<dbReference type="RefSeq" id="WP_251799797.1">
    <property type="nucleotide sequence ID" value="NZ_JAMQOL010000027.1"/>
</dbReference>
<protein>
    <submittedName>
        <fullName evidence="3">Uncharacterized protein</fullName>
    </submittedName>
</protein>
<name>A0ABT0Y2B5_9ACTN</name>
<evidence type="ECO:0000313" key="3">
    <source>
        <dbReference type="EMBL" id="MCM4079985.1"/>
    </source>
</evidence>
<keyword evidence="2" id="KW-0472">Membrane</keyword>
<keyword evidence="4" id="KW-1185">Reference proteome</keyword>
<keyword evidence="2" id="KW-1133">Transmembrane helix</keyword>
<accession>A0ABT0Y2B5</accession>
<organism evidence="3 4">
    <name type="scientific">Paractinoplanes hotanensis</name>
    <dbReference type="NCBI Taxonomy" id="2906497"/>
    <lineage>
        <taxon>Bacteria</taxon>
        <taxon>Bacillati</taxon>
        <taxon>Actinomycetota</taxon>
        <taxon>Actinomycetes</taxon>
        <taxon>Micromonosporales</taxon>
        <taxon>Micromonosporaceae</taxon>
        <taxon>Paractinoplanes</taxon>
    </lineage>
</organism>
<evidence type="ECO:0000256" key="1">
    <source>
        <dbReference type="SAM" id="MobiDB-lite"/>
    </source>
</evidence>
<evidence type="ECO:0000256" key="2">
    <source>
        <dbReference type="SAM" id="Phobius"/>
    </source>
</evidence>
<proteinExistence type="predicted"/>
<gene>
    <name evidence="3" type="ORF">LXN57_20615</name>
</gene>